<evidence type="ECO:0000256" key="2">
    <source>
        <dbReference type="ARBA" id="ARBA00004651"/>
    </source>
</evidence>
<dbReference type="Gene3D" id="1.20.950.20">
    <property type="entry name" value="Transmembrane di-heme cytochromes, Chain C"/>
    <property type="match status" value="1"/>
</dbReference>
<accession>A0A419A7H1</accession>
<dbReference type="InterPro" id="IPR036761">
    <property type="entry name" value="TTHA0802/YceI-like_sf"/>
</dbReference>
<keyword evidence="7" id="KW-0479">Metal-binding</keyword>
<evidence type="ECO:0000259" key="14">
    <source>
        <dbReference type="SMART" id="SM00867"/>
    </source>
</evidence>
<evidence type="ECO:0000256" key="12">
    <source>
        <dbReference type="ARBA" id="ARBA00037975"/>
    </source>
</evidence>
<dbReference type="EMBL" id="QZEW01000034">
    <property type="protein sequence ID" value="RJL16453.1"/>
    <property type="molecule type" value="Genomic_DNA"/>
</dbReference>
<reference evidence="16" key="1">
    <citation type="submission" date="2018-09" db="EMBL/GenBank/DDBJ databases">
        <title>Paracoccus onubensis nov. sp. a moderate halophilic bacterium isolated from Gruta de las Maravillas (Aracena, Spain).</title>
        <authorList>
            <person name="Jurado V."/>
            <person name="Gutierrez-Patricio S."/>
            <person name="Gonzalez-Pimentel J.L."/>
            <person name="Miller A.Z."/>
            <person name="Laiz L."/>
            <person name="Saiz-Jimenez C."/>
        </authorList>
    </citation>
    <scope>NUCLEOTIDE SEQUENCE [LARGE SCALE GENOMIC DNA]</scope>
    <source>
        <strain evidence="16">DSM 26381</strain>
    </source>
</reference>
<dbReference type="SMART" id="SM00867">
    <property type="entry name" value="YceI"/>
    <property type="match status" value="1"/>
</dbReference>
<dbReference type="AlphaFoldDB" id="A0A419A7H1"/>
<dbReference type="OrthoDB" id="1247465at2"/>
<dbReference type="SUPFAM" id="SSF81342">
    <property type="entry name" value="Transmembrane di-heme cytochromes"/>
    <property type="match status" value="1"/>
</dbReference>
<evidence type="ECO:0000256" key="6">
    <source>
        <dbReference type="ARBA" id="ARBA00022692"/>
    </source>
</evidence>
<evidence type="ECO:0000256" key="4">
    <source>
        <dbReference type="ARBA" id="ARBA00022475"/>
    </source>
</evidence>
<feature type="transmembrane region" description="Helical" evidence="13">
    <location>
        <begin position="93"/>
        <end position="111"/>
    </location>
</feature>
<name>A0A419A7H1_9RHOB</name>
<comment type="similarity">
    <text evidence="12">Belongs to the cytochrome b561 family.</text>
</comment>
<keyword evidence="5" id="KW-0349">Heme</keyword>
<feature type="domain" description="Lipid/polyisoprenoid-binding YceI-like" evidence="14">
    <location>
        <begin position="232"/>
        <end position="384"/>
    </location>
</feature>
<keyword evidence="10" id="KW-0408">Iron</keyword>
<protein>
    <submittedName>
        <fullName evidence="15">Cytochrome</fullName>
    </submittedName>
</protein>
<feature type="transmembrane region" description="Helical" evidence="13">
    <location>
        <begin position="56"/>
        <end position="72"/>
    </location>
</feature>
<keyword evidence="6 13" id="KW-0812">Transmembrane</keyword>
<keyword evidence="4" id="KW-1003">Cell membrane</keyword>
<proteinExistence type="inferred from homology"/>
<keyword evidence="9 13" id="KW-1133">Transmembrane helix</keyword>
<evidence type="ECO:0000256" key="13">
    <source>
        <dbReference type="SAM" id="Phobius"/>
    </source>
</evidence>
<keyword evidence="11 13" id="KW-0472">Membrane</keyword>
<evidence type="ECO:0000313" key="16">
    <source>
        <dbReference type="Proteomes" id="UP000283587"/>
    </source>
</evidence>
<dbReference type="SUPFAM" id="SSF101874">
    <property type="entry name" value="YceI-like"/>
    <property type="match status" value="1"/>
</dbReference>
<evidence type="ECO:0000256" key="10">
    <source>
        <dbReference type="ARBA" id="ARBA00023004"/>
    </source>
</evidence>
<evidence type="ECO:0000256" key="7">
    <source>
        <dbReference type="ARBA" id="ARBA00022723"/>
    </source>
</evidence>
<dbReference type="GO" id="GO:0022904">
    <property type="term" value="P:respiratory electron transport chain"/>
    <property type="evidence" value="ECO:0007669"/>
    <property type="project" value="InterPro"/>
</dbReference>
<feature type="transmembrane region" description="Helical" evidence="13">
    <location>
        <begin position="191"/>
        <end position="214"/>
    </location>
</feature>
<evidence type="ECO:0000256" key="9">
    <source>
        <dbReference type="ARBA" id="ARBA00022989"/>
    </source>
</evidence>
<keyword evidence="8" id="KW-0249">Electron transport</keyword>
<dbReference type="InterPro" id="IPR007372">
    <property type="entry name" value="Lipid/polyisoprenoid-bd_YceI"/>
</dbReference>
<dbReference type="GO" id="GO:0020037">
    <property type="term" value="F:heme binding"/>
    <property type="evidence" value="ECO:0007669"/>
    <property type="project" value="TreeGrafter"/>
</dbReference>
<dbReference type="Pfam" id="PF04264">
    <property type="entry name" value="YceI"/>
    <property type="match status" value="1"/>
</dbReference>
<dbReference type="GO" id="GO:0046872">
    <property type="term" value="F:metal ion binding"/>
    <property type="evidence" value="ECO:0007669"/>
    <property type="project" value="UniProtKB-KW"/>
</dbReference>
<evidence type="ECO:0000256" key="1">
    <source>
        <dbReference type="ARBA" id="ARBA00001970"/>
    </source>
</evidence>
<dbReference type="Proteomes" id="UP000283587">
    <property type="component" value="Unassembled WGS sequence"/>
</dbReference>
<gene>
    <name evidence="15" type="ORF">D3P05_09610</name>
</gene>
<keyword evidence="16" id="KW-1185">Reference proteome</keyword>
<dbReference type="PANTHER" id="PTHR30529:SF7">
    <property type="entry name" value="CYTOCHROME B561 BACTERIAL_NI-HYDROGENASE DOMAIN-CONTAINING PROTEIN"/>
    <property type="match status" value="1"/>
</dbReference>
<dbReference type="InterPro" id="IPR052168">
    <property type="entry name" value="Cytochrome_b561_oxidase"/>
</dbReference>
<comment type="cofactor">
    <cofactor evidence="1">
        <name>heme b</name>
        <dbReference type="ChEBI" id="CHEBI:60344"/>
    </cofactor>
</comment>
<dbReference type="GO" id="GO:0005886">
    <property type="term" value="C:plasma membrane"/>
    <property type="evidence" value="ECO:0007669"/>
    <property type="project" value="UniProtKB-SubCell"/>
</dbReference>
<organism evidence="15 16">
    <name type="scientific">Paracoccus siganidrum</name>
    <dbReference type="NCBI Taxonomy" id="1276757"/>
    <lineage>
        <taxon>Bacteria</taxon>
        <taxon>Pseudomonadati</taxon>
        <taxon>Pseudomonadota</taxon>
        <taxon>Alphaproteobacteria</taxon>
        <taxon>Rhodobacterales</taxon>
        <taxon>Paracoccaceae</taxon>
        <taxon>Paracoccus</taxon>
    </lineage>
</organism>
<dbReference type="PANTHER" id="PTHR30529">
    <property type="entry name" value="CYTOCHROME B561"/>
    <property type="match status" value="1"/>
</dbReference>
<evidence type="ECO:0000313" key="15">
    <source>
        <dbReference type="EMBL" id="RJL16453.1"/>
    </source>
</evidence>
<dbReference type="InterPro" id="IPR016174">
    <property type="entry name" value="Di-haem_cyt_TM"/>
</dbReference>
<sequence length="385" mass="41029">MMRRNTSRSYGSIARSFHWLTALVVLANIVLGLTAVRLPMEALEAKVQLFSLHKTLGIAAFAIGLARILWALTQPKPVPVHPDRPVETLLAEIMHWILYAALVLVPLTGWIEHAATDGFAPILWPFGQGLPLVPKSTLVASVMASIHHVFAWVLIGAIALHVAGALKHAIVDRDGVLARMLRGRPAGTGAIQRHLAPALMAVTVFAAGAAFAIATRPDDAGPSAVLEQAASQWQVIEGELGFSVTQMGSEVQGGFSDWTAAISFDPDTGLGEVEVTINMDSVSIGMVTNQAKGREFFDVENNPVAVFHGAIRPDGVRFIAEGPLSLKGHEATVALSFTLQIADGIATMSGETVMDRRDWNIGQGYDDESSVGFPVALAVSLSARQ</sequence>
<evidence type="ECO:0000256" key="5">
    <source>
        <dbReference type="ARBA" id="ARBA00022617"/>
    </source>
</evidence>
<comment type="subcellular location">
    <subcellularLocation>
        <location evidence="2">Cell membrane</location>
        <topology evidence="2">Multi-pass membrane protein</topology>
    </subcellularLocation>
</comment>
<evidence type="ECO:0000256" key="8">
    <source>
        <dbReference type="ARBA" id="ARBA00022982"/>
    </source>
</evidence>
<keyword evidence="3" id="KW-0813">Transport</keyword>
<dbReference type="InterPro" id="IPR011577">
    <property type="entry name" value="Cyt_b561_bac/Ni-Hgenase"/>
</dbReference>
<feature type="transmembrane region" description="Helical" evidence="13">
    <location>
        <begin position="149"/>
        <end position="170"/>
    </location>
</feature>
<dbReference type="GO" id="GO:0009055">
    <property type="term" value="F:electron transfer activity"/>
    <property type="evidence" value="ECO:0007669"/>
    <property type="project" value="InterPro"/>
</dbReference>
<evidence type="ECO:0000256" key="3">
    <source>
        <dbReference type="ARBA" id="ARBA00022448"/>
    </source>
</evidence>
<dbReference type="Gene3D" id="2.40.128.110">
    <property type="entry name" value="Lipid/polyisoprenoid-binding, YceI-like"/>
    <property type="match status" value="1"/>
</dbReference>
<comment type="caution">
    <text evidence="15">The sequence shown here is derived from an EMBL/GenBank/DDBJ whole genome shotgun (WGS) entry which is preliminary data.</text>
</comment>
<dbReference type="Pfam" id="PF01292">
    <property type="entry name" value="Ni_hydr_CYTB"/>
    <property type="match status" value="1"/>
</dbReference>
<evidence type="ECO:0000256" key="11">
    <source>
        <dbReference type="ARBA" id="ARBA00023136"/>
    </source>
</evidence>